<dbReference type="PANTHER" id="PTHR34846">
    <property type="entry name" value="4-CARBOXYMUCONOLACTONE DECARBOXYLASE FAMILY PROTEIN (AFU_ORTHOLOGUE AFUA_6G11590)"/>
    <property type="match status" value="1"/>
</dbReference>
<keyword evidence="3" id="KW-1185">Reference proteome</keyword>
<dbReference type="InterPro" id="IPR029032">
    <property type="entry name" value="AhpD-like"/>
</dbReference>
<evidence type="ECO:0000313" key="2">
    <source>
        <dbReference type="EMBL" id="MFC3103328.1"/>
    </source>
</evidence>
<feature type="domain" description="Carboxymuconolactone decarboxylase-like" evidence="1">
    <location>
        <begin position="44"/>
        <end position="120"/>
    </location>
</feature>
<dbReference type="SUPFAM" id="SSF69118">
    <property type="entry name" value="AhpD-like"/>
    <property type="match status" value="1"/>
</dbReference>
<dbReference type="PANTHER" id="PTHR34846:SF11">
    <property type="entry name" value="4-CARBOXYMUCONOLACTONE DECARBOXYLASE FAMILY PROTEIN (AFU_ORTHOLOGUE AFUA_6G11590)"/>
    <property type="match status" value="1"/>
</dbReference>
<dbReference type="Gene3D" id="1.20.1290.10">
    <property type="entry name" value="AhpD-like"/>
    <property type="match status" value="1"/>
</dbReference>
<evidence type="ECO:0000259" key="1">
    <source>
        <dbReference type="Pfam" id="PF02627"/>
    </source>
</evidence>
<gene>
    <name evidence="2" type="ORF">ACFOSU_05415</name>
</gene>
<protein>
    <submittedName>
        <fullName evidence="2">Carboxymuconolactone decarboxylase family protein</fullName>
    </submittedName>
</protein>
<dbReference type="EMBL" id="JBHRSS010000003">
    <property type="protein sequence ID" value="MFC3103328.1"/>
    <property type="molecule type" value="Genomic_DNA"/>
</dbReference>
<accession>A0ABV7EKT0</accession>
<evidence type="ECO:0000313" key="3">
    <source>
        <dbReference type="Proteomes" id="UP001595462"/>
    </source>
</evidence>
<comment type="caution">
    <text evidence="2">The sequence shown here is derived from an EMBL/GenBank/DDBJ whole genome shotgun (WGS) entry which is preliminary data.</text>
</comment>
<name>A0ABV7EKT0_9GAMM</name>
<organism evidence="2 3">
    <name type="scientific">Salinisphaera aquimarina</name>
    <dbReference type="NCBI Taxonomy" id="2094031"/>
    <lineage>
        <taxon>Bacteria</taxon>
        <taxon>Pseudomonadati</taxon>
        <taxon>Pseudomonadota</taxon>
        <taxon>Gammaproteobacteria</taxon>
        <taxon>Salinisphaerales</taxon>
        <taxon>Salinisphaeraceae</taxon>
        <taxon>Salinisphaera</taxon>
    </lineage>
</organism>
<dbReference type="Proteomes" id="UP001595462">
    <property type="component" value="Unassembled WGS sequence"/>
</dbReference>
<proteinExistence type="predicted"/>
<dbReference type="Pfam" id="PF02627">
    <property type="entry name" value="CMD"/>
    <property type="match status" value="1"/>
</dbReference>
<dbReference type="RefSeq" id="WP_380687252.1">
    <property type="nucleotide sequence ID" value="NZ_JBHRSS010000003.1"/>
</dbReference>
<reference evidence="3" key="1">
    <citation type="journal article" date="2019" name="Int. J. Syst. Evol. Microbiol.">
        <title>The Global Catalogue of Microorganisms (GCM) 10K type strain sequencing project: providing services to taxonomists for standard genome sequencing and annotation.</title>
        <authorList>
            <consortium name="The Broad Institute Genomics Platform"/>
            <consortium name="The Broad Institute Genome Sequencing Center for Infectious Disease"/>
            <person name="Wu L."/>
            <person name="Ma J."/>
        </authorList>
    </citation>
    <scope>NUCLEOTIDE SEQUENCE [LARGE SCALE GENOMIC DNA]</scope>
    <source>
        <strain evidence="3">KCTC 52640</strain>
    </source>
</reference>
<sequence>MKSKLPLPQEADLTPEQKDVLAQVLRSRKSADGPFLAWLHSPVLADRAQRLGEFCRYQSSLSAAESELLILCVAAHHDCAAEQYFHEPIARAAGLDAAAVDAVRERRDPGFADGRLLTLYRMAAQLLAHNRLDDAVRDQARQTLGETAFVEAVGIMGYYALVAYTLNAFEMYPDV</sequence>
<dbReference type="InterPro" id="IPR003779">
    <property type="entry name" value="CMD-like"/>
</dbReference>